<organism evidence="3 5">
    <name type="scientific">Ostreococcus tauri</name>
    <name type="common">Marine green alga</name>
    <dbReference type="NCBI Taxonomy" id="70448"/>
    <lineage>
        <taxon>Eukaryota</taxon>
        <taxon>Viridiplantae</taxon>
        <taxon>Chlorophyta</taxon>
        <taxon>Mamiellophyceae</taxon>
        <taxon>Mamiellales</taxon>
        <taxon>Bathycoccaceae</taxon>
        <taxon>Ostreococcus</taxon>
    </lineage>
</organism>
<feature type="compositionally biased region" description="Acidic residues" evidence="1">
    <location>
        <begin position="283"/>
        <end position="295"/>
    </location>
</feature>
<evidence type="ECO:0000259" key="2">
    <source>
        <dbReference type="PROSITE" id="PS51205"/>
    </source>
</evidence>
<dbReference type="GO" id="GO:0016192">
    <property type="term" value="P:vesicle-mediated transport"/>
    <property type="evidence" value="ECO:0007669"/>
    <property type="project" value="InterPro"/>
</dbReference>
<dbReference type="InParanoid" id="Q00UX1"/>
<feature type="region of interest" description="Disordered" evidence="1">
    <location>
        <begin position="283"/>
        <end position="366"/>
    </location>
</feature>
<dbReference type="GO" id="GO:0005085">
    <property type="term" value="F:guanyl-nucleotide exchange factor activity"/>
    <property type="evidence" value="ECO:0007669"/>
    <property type="project" value="InterPro"/>
</dbReference>
<dbReference type="OMA" id="TRTWHDF"/>
<dbReference type="InterPro" id="IPR037191">
    <property type="entry name" value="VPS9_dom_sf"/>
</dbReference>
<dbReference type="STRING" id="70448.Q00UX1"/>
<dbReference type="PANTHER" id="PTHR23101:SF25">
    <property type="entry name" value="GTPASE-ACTIVATING PROTEIN AND VPS9 DOMAIN-CONTAINING PROTEIN 1"/>
    <property type="match status" value="1"/>
</dbReference>
<accession>A0A454XLH7</accession>
<evidence type="ECO:0000313" key="5">
    <source>
        <dbReference type="Proteomes" id="UP000009170"/>
    </source>
</evidence>
<dbReference type="Gene3D" id="1.20.1050.80">
    <property type="entry name" value="VPS9 domain"/>
    <property type="match status" value="1"/>
</dbReference>
<dbReference type="EMBL" id="KZ155793">
    <property type="protein sequence ID" value="OUS45031.1"/>
    <property type="molecule type" value="Genomic_DNA"/>
</dbReference>
<dbReference type="Pfam" id="PF02204">
    <property type="entry name" value="VPS9"/>
    <property type="match status" value="1"/>
</dbReference>
<dbReference type="Gene3D" id="1.10.246.120">
    <property type="match status" value="1"/>
</dbReference>
<dbReference type="InterPro" id="IPR045046">
    <property type="entry name" value="Vps9-like"/>
</dbReference>
<keyword evidence="5" id="KW-1185">Reference proteome</keyword>
<reference evidence="3" key="2">
    <citation type="journal article" date="2014" name="BMC Genomics">
        <title>An improved genome of the model marine alga Ostreococcus tauri unfolds by assessing Illumina de novo assemblies.</title>
        <authorList>
            <person name="Blanc-Mathieu R."/>
            <person name="Verhelst B."/>
            <person name="Derelle E."/>
            <person name="Rombauts S."/>
            <person name="Bouget F.Y."/>
            <person name="Carre I."/>
            <person name="Chateau A."/>
            <person name="Eyre-Walker A."/>
            <person name="Grimsley N."/>
            <person name="Moreau H."/>
            <person name="Piegu B."/>
            <person name="Rivals E."/>
            <person name="Schackwitz W."/>
            <person name="Van de Peer Y."/>
            <person name="Piganeau G."/>
        </authorList>
    </citation>
    <scope>NUCLEOTIDE SEQUENCE</scope>
    <source>
        <strain evidence="3">RCC4221</strain>
    </source>
</reference>
<evidence type="ECO:0000256" key="1">
    <source>
        <dbReference type="SAM" id="MobiDB-lite"/>
    </source>
</evidence>
<reference evidence="3 5" key="1">
    <citation type="journal article" date="2006" name="Proc. Natl. Acad. Sci. U.S.A.">
        <title>Genome analysis of the smallest free-living eukaryote Ostreococcus tauri unveils many unique features.</title>
        <authorList>
            <person name="Derelle E."/>
            <person name="Ferraz C."/>
            <person name="Rombauts S."/>
            <person name="Rouze P."/>
            <person name="Worden A.Z."/>
            <person name="Robbens S."/>
            <person name="Partensky F."/>
            <person name="Degroeve S."/>
            <person name="Echeynie S."/>
            <person name="Cooke R."/>
            <person name="Saeys Y."/>
            <person name="Wuyts J."/>
            <person name="Jabbari K."/>
            <person name="Bowler C."/>
            <person name="Panaud O."/>
            <person name="Piegu B."/>
            <person name="Ball S.G."/>
            <person name="Ral J.-P."/>
            <person name="Bouget F.-Y."/>
            <person name="Piganeau G."/>
            <person name="De Baets B."/>
            <person name="Picard A."/>
            <person name="Delseny M."/>
            <person name="Demaille J."/>
            <person name="Van de Peer Y."/>
            <person name="Moreau H."/>
        </authorList>
    </citation>
    <scope>NUCLEOTIDE SEQUENCE [LARGE SCALE GENOMIC DNA]</scope>
    <source>
        <strain evidence="3 5">OTTH0595</strain>
    </source>
</reference>
<dbReference type="InterPro" id="IPR003123">
    <property type="entry name" value="VPS9"/>
</dbReference>
<dbReference type="AlphaFoldDB" id="Q00UX1"/>
<name>Q00UX1_OSTTA</name>
<dbReference type="EMBL" id="CAID01000015">
    <property type="protein sequence ID" value="CAL57656.1"/>
    <property type="molecule type" value="Genomic_DNA"/>
</dbReference>
<dbReference type="GO" id="GO:0005829">
    <property type="term" value="C:cytosol"/>
    <property type="evidence" value="ECO:0007669"/>
    <property type="project" value="TreeGrafter"/>
</dbReference>
<dbReference type="PANTHER" id="PTHR23101">
    <property type="entry name" value="RAB GDP/GTP EXCHANGE FACTOR"/>
    <property type="match status" value="1"/>
</dbReference>
<gene>
    <name evidence="4" type="ORF">BE221DRAFT_195392</name>
    <name evidence="3" type="ORF">OT_ostta15g02300</name>
</gene>
<protein>
    <submittedName>
        <fullName evidence="4">Vacuolar assembly/sorting protein VPS9</fullName>
    </submittedName>
    <submittedName>
        <fullName evidence="3">Vacuolar sorting protein 9</fullName>
    </submittedName>
</protein>
<dbReference type="OrthoDB" id="300289at2759"/>
<accession>A0A1Y5I6G2</accession>
<dbReference type="Pfam" id="PF18151">
    <property type="entry name" value="DUF5601"/>
    <property type="match status" value="1"/>
</dbReference>
<dbReference type="SMART" id="SM00167">
    <property type="entry name" value="VPS9"/>
    <property type="match status" value="1"/>
</dbReference>
<dbReference type="RefSeq" id="XP_003083380.1">
    <property type="nucleotide sequence ID" value="XM_003083332.1"/>
</dbReference>
<sequence>MSVTSSAPPPPLTFQTFLEKMRQPSAGSLVREVKRFIAELDARGGDASANERVEDLPRDASSLGREVRAFLKKTEAAFERHPAWANASAAELEASGEGLEKYVMTKAHGRVFGRGRRDEERDVALRRRIAALRELIEAKNLDVAESSHARASWALAESELGKMNQFKAPRDKLVCVLNTCRIINNTLTSRQGGDGGADEFLPVLVYVTLRANPENLESNLKYIQRFRGESRLVSEAAYFFTNLVSAVAFLSRAQASDFTDVNENAFNAALSEAGVLEPIDMDDDDEEEETDEADDASTSPPPPATNGSATMGTPKPTTPTTPISLEEMTSALSALSEQRRDERSPLEFDASAPAPATPESVAQSKSTVLPVELHTPIIDDELESFTAGVSSRGVADATKSAAPAYIPWRTTEDVEAEGATALTALDVAGELALSDYKFLYAKVDDLTVGDVSRLLNDYKGLALQYESLSRGVAKVLASLHRAP</sequence>
<feature type="domain" description="VPS9" evidence="2">
    <location>
        <begin position="119"/>
        <end position="259"/>
    </location>
</feature>
<dbReference type="GeneID" id="9830759"/>
<proteinExistence type="predicted"/>
<evidence type="ECO:0000313" key="3">
    <source>
        <dbReference type="EMBL" id="CAL57656.1"/>
    </source>
</evidence>
<accession>Q00UX1</accession>
<feature type="compositionally biased region" description="Low complexity" evidence="1">
    <location>
        <begin position="305"/>
        <end position="322"/>
    </location>
</feature>
<dbReference type="KEGG" id="ota:OT_ostta15g02300"/>
<reference evidence="4" key="3">
    <citation type="submission" date="2017-04" db="EMBL/GenBank/DDBJ databases">
        <title>Population genomics of picophytoplankton unveils novel chromosome hypervariability.</title>
        <authorList>
            <consortium name="DOE Joint Genome Institute"/>
            <person name="Blanc-Mathieu R."/>
            <person name="Krasovec M."/>
            <person name="Hebrard M."/>
            <person name="Yau S."/>
            <person name="Desgranges E."/>
            <person name="Martin J."/>
            <person name="Schackwitz W."/>
            <person name="Kuo A."/>
            <person name="Salin G."/>
            <person name="Donnadieu C."/>
            <person name="Desdevises Y."/>
            <person name="Sanchez-Ferandin S."/>
            <person name="Moreau H."/>
            <person name="Rivals E."/>
            <person name="Grigoriev I.V."/>
            <person name="Grimsley N."/>
            <person name="Eyre-Walker A."/>
            <person name="Piganeau G."/>
        </authorList>
    </citation>
    <scope>NUCLEOTIDE SEQUENCE [LARGE SCALE GENOMIC DNA]</scope>
    <source>
        <strain evidence="4">RCC 1115</strain>
    </source>
</reference>
<dbReference type="InterPro" id="IPR041545">
    <property type="entry name" value="DUF5601"/>
</dbReference>
<dbReference type="Proteomes" id="UP000009170">
    <property type="component" value="Unassembled WGS sequence"/>
</dbReference>
<evidence type="ECO:0000313" key="4">
    <source>
        <dbReference type="EMBL" id="OUS45031.1"/>
    </source>
</evidence>
<dbReference type="GO" id="GO:0030139">
    <property type="term" value="C:endocytic vesicle"/>
    <property type="evidence" value="ECO:0007669"/>
    <property type="project" value="TreeGrafter"/>
</dbReference>
<dbReference type="GO" id="GO:0031267">
    <property type="term" value="F:small GTPase binding"/>
    <property type="evidence" value="ECO:0007669"/>
    <property type="project" value="TreeGrafter"/>
</dbReference>
<dbReference type="Proteomes" id="UP000195557">
    <property type="component" value="Unassembled WGS sequence"/>
</dbReference>
<feature type="compositionally biased region" description="Basic and acidic residues" evidence="1">
    <location>
        <begin position="337"/>
        <end position="346"/>
    </location>
</feature>
<dbReference type="PROSITE" id="PS51205">
    <property type="entry name" value="VPS9"/>
    <property type="match status" value="1"/>
</dbReference>
<dbReference type="SUPFAM" id="SSF109993">
    <property type="entry name" value="VPS9 domain"/>
    <property type="match status" value="1"/>
</dbReference>
<dbReference type="FunCoup" id="Q00UX1">
    <property type="interactions" value="472"/>
</dbReference>